<dbReference type="Proteomes" id="UP000002630">
    <property type="component" value="Unassembled WGS sequence"/>
</dbReference>
<dbReference type="InParanoid" id="D7FUI1"/>
<dbReference type="SMART" id="SM00248">
    <property type="entry name" value="ANK"/>
    <property type="match status" value="3"/>
</dbReference>
<dbReference type="AlphaFoldDB" id="D7FUI1"/>
<dbReference type="PANTHER" id="PTHR24184">
    <property type="entry name" value="SI:CH211-189E2.2"/>
    <property type="match status" value="1"/>
</dbReference>
<dbReference type="InterPro" id="IPR036770">
    <property type="entry name" value="Ankyrin_rpt-contain_sf"/>
</dbReference>
<dbReference type="PROSITE" id="PS50088">
    <property type="entry name" value="ANK_REPEAT"/>
    <property type="match status" value="1"/>
</dbReference>
<evidence type="ECO:0000313" key="3">
    <source>
        <dbReference type="Proteomes" id="UP000002630"/>
    </source>
</evidence>
<gene>
    <name evidence="2" type="ORF">Esi_0270_0009</name>
</gene>
<dbReference type="InterPro" id="IPR002110">
    <property type="entry name" value="Ankyrin_rpt"/>
</dbReference>
<dbReference type="Gene3D" id="1.25.40.20">
    <property type="entry name" value="Ankyrin repeat-containing domain"/>
    <property type="match status" value="2"/>
</dbReference>
<dbReference type="PANTHER" id="PTHR24184:SF11">
    <property type="entry name" value="ANKYRIN REPEAT AND SOCS BOX CONTAINING 3"/>
    <property type="match status" value="1"/>
</dbReference>
<dbReference type="SUPFAM" id="SSF48403">
    <property type="entry name" value="Ankyrin repeat"/>
    <property type="match status" value="1"/>
</dbReference>
<feature type="repeat" description="ANK" evidence="1">
    <location>
        <begin position="47"/>
        <end position="81"/>
    </location>
</feature>
<reference evidence="2 3" key="1">
    <citation type="journal article" date="2010" name="Nature">
        <title>The Ectocarpus genome and the independent evolution of multicellularity in brown algae.</title>
        <authorList>
            <person name="Cock J.M."/>
            <person name="Sterck L."/>
            <person name="Rouze P."/>
            <person name="Scornet D."/>
            <person name="Allen A.E."/>
            <person name="Amoutzias G."/>
            <person name="Anthouard V."/>
            <person name="Artiguenave F."/>
            <person name="Aury J.M."/>
            <person name="Badger J.H."/>
            <person name="Beszteri B."/>
            <person name="Billiau K."/>
            <person name="Bonnet E."/>
            <person name="Bothwell J.H."/>
            <person name="Bowler C."/>
            <person name="Boyen C."/>
            <person name="Brownlee C."/>
            <person name="Carrano C.J."/>
            <person name="Charrier B."/>
            <person name="Cho G.Y."/>
            <person name="Coelho S.M."/>
            <person name="Collen J."/>
            <person name="Corre E."/>
            <person name="Da Silva C."/>
            <person name="Delage L."/>
            <person name="Delaroque N."/>
            <person name="Dittami S.M."/>
            <person name="Doulbeau S."/>
            <person name="Elias M."/>
            <person name="Farnham G."/>
            <person name="Gachon C.M."/>
            <person name="Gschloessl B."/>
            <person name="Heesch S."/>
            <person name="Jabbari K."/>
            <person name="Jubin C."/>
            <person name="Kawai H."/>
            <person name="Kimura K."/>
            <person name="Kloareg B."/>
            <person name="Kupper F.C."/>
            <person name="Lang D."/>
            <person name="Le Bail A."/>
            <person name="Leblanc C."/>
            <person name="Lerouge P."/>
            <person name="Lohr M."/>
            <person name="Lopez P.J."/>
            <person name="Martens C."/>
            <person name="Maumus F."/>
            <person name="Michel G."/>
            <person name="Miranda-Saavedra D."/>
            <person name="Morales J."/>
            <person name="Moreau H."/>
            <person name="Motomura T."/>
            <person name="Nagasato C."/>
            <person name="Napoli C.A."/>
            <person name="Nelson D.R."/>
            <person name="Nyvall-Collen P."/>
            <person name="Peters A.F."/>
            <person name="Pommier C."/>
            <person name="Potin P."/>
            <person name="Poulain J."/>
            <person name="Quesneville H."/>
            <person name="Read B."/>
            <person name="Rensing S.A."/>
            <person name="Ritter A."/>
            <person name="Rousvoal S."/>
            <person name="Samanta M."/>
            <person name="Samson G."/>
            <person name="Schroeder D.C."/>
            <person name="Segurens B."/>
            <person name="Strittmatter M."/>
            <person name="Tonon T."/>
            <person name="Tregear J.W."/>
            <person name="Valentin K."/>
            <person name="von Dassow P."/>
            <person name="Yamagishi T."/>
            <person name="Van de Peer Y."/>
            <person name="Wincker P."/>
        </authorList>
    </citation>
    <scope>NUCLEOTIDE SEQUENCE [LARGE SCALE GENOMIC DNA]</scope>
    <source>
        <strain evidence="3">Ec32 / CCAP1310/4</strain>
    </source>
</reference>
<accession>D7FUI1</accession>
<sequence length="123" mass="13276">MDDFGLSALHYASWNGHVRCVEILCINDLGHDGAGLQRSCIDLRSIKGWTPLHLAASDGVNGMKCIDALLRAGADRSIRDVDGKTALEAAIDAGRDDCARALNLEIGNAKVRLARFIRNCCLL</sequence>
<dbReference type="STRING" id="2880.D7FUI1"/>
<evidence type="ECO:0000313" key="2">
    <source>
        <dbReference type="EMBL" id="CBJ31637.1"/>
    </source>
</evidence>
<evidence type="ECO:0000256" key="1">
    <source>
        <dbReference type="PROSITE-ProRule" id="PRU00023"/>
    </source>
</evidence>
<dbReference type="OrthoDB" id="159630at2759"/>
<keyword evidence="1" id="KW-0040">ANK repeat</keyword>
<dbReference type="EMBL" id="FN649760">
    <property type="protein sequence ID" value="CBJ31637.1"/>
    <property type="molecule type" value="Genomic_DNA"/>
</dbReference>
<proteinExistence type="predicted"/>
<dbReference type="Pfam" id="PF00023">
    <property type="entry name" value="Ank"/>
    <property type="match status" value="1"/>
</dbReference>
<protein>
    <submittedName>
        <fullName evidence="2">Ankyrin repeat protein E2_17</fullName>
    </submittedName>
</protein>
<name>D7FUI1_ECTSI</name>
<keyword evidence="3" id="KW-1185">Reference proteome</keyword>
<dbReference type="Pfam" id="PF12796">
    <property type="entry name" value="Ank_2"/>
    <property type="match status" value="1"/>
</dbReference>
<dbReference type="PROSITE" id="PS50297">
    <property type="entry name" value="ANK_REP_REGION"/>
    <property type="match status" value="1"/>
</dbReference>
<organism evidence="2 3">
    <name type="scientific">Ectocarpus siliculosus</name>
    <name type="common">Brown alga</name>
    <name type="synonym">Conferva siliculosa</name>
    <dbReference type="NCBI Taxonomy" id="2880"/>
    <lineage>
        <taxon>Eukaryota</taxon>
        <taxon>Sar</taxon>
        <taxon>Stramenopiles</taxon>
        <taxon>Ochrophyta</taxon>
        <taxon>PX clade</taxon>
        <taxon>Phaeophyceae</taxon>
        <taxon>Ectocarpales</taxon>
        <taxon>Ectocarpaceae</taxon>
        <taxon>Ectocarpus</taxon>
    </lineage>
</organism>